<dbReference type="GO" id="GO:0005886">
    <property type="term" value="C:plasma membrane"/>
    <property type="evidence" value="ECO:0007669"/>
    <property type="project" value="UniProtKB-SubCell"/>
</dbReference>
<evidence type="ECO:0000313" key="11">
    <source>
        <dbReference type="EMBL" id="KOY76997.1"/>
    </source>
</evidence>
<evidence type="ECO:0000256" key="5">
    <source>
        <dbReference type="ARBA" id="ARBA00022692"/>
    </source>
</evidence>
<dbReference type="PANTHER" id="PTHR48090:SF1">
    <property type="entry name" value="PROPHAGE BACTOPRENOL GLUCOSYL TRANSFERASE HOMOLOG"/>
    <property type="match status" value="1"/>
</dbReference>
<dbReference type="FunFam" id="3.90.550.10:FF:000079">
    <property type="entry name" value="Probable glycosyl transferase"/>
    <property type="match status" value="1"/>
</dbReference>
<dbReference type="Gene3D" id="3.90.550.10">
    <property type="entry name" value="Spore Coat Polysaccharide Biosynthesis Protein SpsA, Chain A"/>
    <property type="match status" value="1"/>
</dbReference>
<keyword evidence="2" id="KW-1003">Cell membrane</keyword>
<comment type="subcellular location">
    <subcellularLocation>
        <location evidence="1">Cell membrane</location>
        <topology evidence="1">Multi-pass membrane protein</topology>
    </subcellularLocation>
</comment>
<dbReference type="InterPro" id="IPR001173">
    <property type="entry name" value="Glyco_trans_2-like"/>
</dbReference>
<reference evidence="11 12" key="1">
    <citation type="journal article" date="2015" name="Genome Biol. Evol.">
        <title>Functionally Structured Genomes in Lactobacillus kunkeei Colonizing the Honey Crop and Food Products of Honeybees and Stingless Bees.</title>
        <authorList>
            <person name="Tamarit D."/>
            <person name="Ellegaard K.M."/>
            <person name="Wikander J."/>
            <person name="Olofsson T."/>
            <person name="Vasquez A."/>
            <person name="Andersson S.G."/>
        </authorList>
    </citation>
    <scope>NUCLEOTIDE SEQUENCE [LARGE SCALE GENOMIC DNA]</scope>
    <source>
        <strain evidence="11 12">LAko</strain>
    </source>
</reference>
<evidence type="ECO:0000256" key="3">
    <source>
        <dbReference type="ARBA" id="ARBA00022676"/>
    </source>
</evidence>
<keyword evidence="7 9" id="KW-0472">Membrane</keyword>
<dbReference type="GO" id="GO:0016757">
    <property type="term" value="F:glycosyltransferase activity"/>
    <property type="evidence" value="ECO:0007669"/>
    <property type="project" value="UniProtKB-KW"/>
</dbReference>
<keyword evidence="6 9" id="KW-1133">Transmembrane helix</keyword>
<evidence type="ECO:0000256" key="1">
    <source>
        <dbReference type="ARBA" id="ARBA00004651"/>
    </source>
</evidence>
<comment type="caution">
    <text evidence="11">The sequence shown here is derived from an EMBL/GenBank/DDBJ whole genome shotgun (WGS) entry which is preliminary data.</text>
</comment>
<comment type="similarity">
    <text evidence="8">Belongs to the glycosyltransferase 2 family. GtrB subfamily.</text>
</comment>
<evidence type="ECO:0000313" key="12">
    <source>
        <dbReference type="Proteomes" id="UP000037778"/>
    </source>
</evidence>
<protein>
    <submittedName>
        <fullName evidence="11">Putative bactoprenol glucosyl transferase-like protein</fullName>
    </submittedName>
</protein>
<feature type="domain" description="Glycosyltransferase 2-like" evidence="10">
    <location>
        <begin position="9"/>
        <end position="171"/>
    </location>
</feature>
<dbReference type="InterPro" id="IPR029044">
    <property type="entry name" value="Nucleotide-diphossugar_trans"/>
</dbReference>
<dbReference type="Pfam" id="PF00535">
    <property type="entry name" value="Glycos_transf_2"/>
    <property type="match status" value="1"/>
</dbReference>
<evidence type="ECO:0000256" key="8">
    <source>
        <dbReference type="ARBA" id="ARBA00038152"/>
    </source>
</evidence>
<dbReference type="AlphaFoldDB" id="A0A0M9DDE7"/>
<keyword evidence="12" id="KW-1185">Reference proteome</keyword>
<dbReference type="EMBL" id="JXCY01000002">
    <property type="protein sequence ID" value="KOY76997.1"/>
    <property type="molecule type" value="Genomic_DNA"/>
</dbReference>
<keyword evidence="3" id="KW-0328">Glycosyltransferase</keyword>
<dbReference type="PATRIC" id="fig|148814.8.peg.87"/>
<dbReference type="CDD" id="cd04187">
    <property type="entry name" value="DPM1_like_bac"/>
    <property type="match status" value="1"/>
</dbReference>
<dbReference type="InterPro" id="IPR050256">
    <property type="entry name" value="Glycosyltransferase_2"/>
</dbReference>
<dbReference type="SUPFAM" id="SSF53448">
    <property type="entry name" value="Nucleotide-diphospho-sugar transferases"/>
    <property type="match status" value="1"/>
</dbReference>
<dbReference type="Proteomes" id="UP000037778">
    <property type="component" value="Unassembled WGS sequence"/>
</dbReference>
<sequence>MPNKTNKISIVLPVYNEEAGIKNTIEVLENFVECQIETYEIIFVDDGSVDSSVDIIRHAQSQYENIRLVEFSRNFGHQLAITAGIRYAKGDAVVVMDADLQDPPSVIPNMIEKWQEGFDVVYGKRLIREGESFFKRFSAKAFYRVMRKVANVDIPLDTGDFRLMDRKVVDALSKLNEPEPFVRGLVSWVGFKQTAVTYERQERNAGVTKYPLTKMIRLASDGITSFSEIPLKIVNYTGFISIVAGIIYGLITIFTGISTLTFAISLMCVLSGMIMLALGIIGDYLYRTFDASKHRPQYVVSNSYGFNNHTGNIATIKKHHG</sequence>
<evidence type="ECO:0000256" key="9">
    <source>
        <dbReference type="SAM" id="Phobius"/>
    </source>
</evidence>
<evidence type="ECO:0000259" key="10">
    <source>
        <dbReference type="Pfam" id="PF00535"/>
    </source>
</evidence>
<dbReference type="PANTHER" id="PTHR48090">
    <property type="entry name" value="UNDECAPRENYL-PHOSPHATE 4-DEOXY-4-FORMAMIDO-L-ARABINOSE TRANSFERASE-RELATED"/>
    <property type="match status" value="1"/>
</dbReference>
<accession>A0A0M9DDE7</accession>
<evidence type="ECO:0000256" key="6">
    <source>
        <dbReference type="ARBA" id="ARBA00022989"/>
    </source>
</evidence>
<evidence type="ECO:0000256" key="2">
    <source>
        <dbReference type="ARBA" id="ARBA00022475"/>
    </source>
</evidence>
<feature type="transmembrane region" description="Helical" evidence="9">
    <location>
        <begin position="233"/>
        <end position="254"/>
    </location>
</feature>
<dbReference type="RefSeq" id="WP_053791311.1">
    <property type="nucleotide sequence ID" value="NZ_JXCY01000002.1"/>
</dbReference>
<evidence type="ECO:0000256" key="7">
    <source>
        <dbReference type="ARBA" id="ARBA00023136"/>
    </source>
</evidence>
<keyword evidence="5 9" id="KW-0812">Transmembrane</keyword>
<proteinExistence type="inferred from homology"/>
<keyword evidence="4 11" id="KW-0808">Transferase</keyword>
<feature type="transmembrane region" description="Helical" evidence="9">
    <location>
        <begin position="260"/>
        <end position="286"/>
    </location>
</feature>
<evidence type="ECO:0000256" key="4">
    <source>
        <dbReference type="ARBA" id="ARBA00022679"/>
    </source>
</evidence>
<name>A0A0M9DDE7_9LACO</name>
<organism evidence="11 12">
    <name type="scientific">Apilactobacillus kunkeei</name>
    <dbReference type="NCBI Taxonomy" id="148814"/>
    <lineage>
        <taxon>Bacteria</taxon>
        <taxon>Bacillati</taxon>
        <taxon>Bacillota</taxon>
        <taxon>Bacilli</taxon>
        <taxon>Lactobacillales</taxon>
        <taxon>Lactobacillaceae</taxon>
        <taxon>Apilactobacillus</taxon>
    </lineage>
</organism>
<gene>
    <name evidence="11" type="ORF">RZ71_08930</name>
</gene>